<gene>
    <name evidence="1" type="ORF">SAMN04489859_102144</name>
</gene>
<name>A0A1H8KAX9_9RHOB</name>
<evidence type="ECO:0000313" key="1">
    <source>
        <dbReference type="EMBL" id="SEN90152.1"/>
    </source>
</evidence>
<organism evidence="1 2">
    <name type="scientific">Paracoccus alcaliphilus</name>
    <dbReference type="NCBI Taxonomy" id="34002"/>
    <lineage>
        <taxon>Bacteria</taxon>
        <taxon>Pseudomonadati</taxon>
        <taxon>Pseudomonadota</taxon>
        <taxon>Alphaproteobacteria</taxon>
        <taxon>Rhodobacterales</taxon>
        <taxon>Paracoccaceae</taxon>
        <taxon>Paracoccus</taxon>
    </lineage>
</organism>
<dbReference type="RefSeq" id="WP_090613661.1">
    <property type="nucleotide sequence ID" value="NZ_CP067124.1"/>
</dbReference>
<dbReference type="OrthoDB" id="7775723at2"/>
<dbReference type="Proteomes" id="UP000199054">
    <property type="component" value="Unassembled WGS sequence"/>
</dbReference>
<proteinExistence type="predicted"/>
<keyword evidence="2" id="KW-1185">Reference proteome</keyword>
<evidence type="ECO:0000313" key="2">
    <source>
        <dbReference type="Proteomes" id="UP000199054"/>
    </source>
</evidence>
<dbReference type="EMBL" id="FODE01000021">
    <property type="protein sequence ID" value="SEN90152.1"/>
    <property type="molecule type" value="Genomic_DNA"/>
</dbReference>
<sequence length="86" mass="9510">MTAEVTYRGIAIRTFDIPCTPFVWVHDEGDAHGEAPTLDEAKRQIGRHLGPQGGSEGCPECGGTGYEDWCRMAISPCEYCFQEEDL</sequence>
<dbReference type="AlphaFoldDB" id="A0A1H8KAX9"/>
<protein>
    <submittedName>
        <fullName evidence="1">Uncharacterized protein</fullName>
    </submittedName>
</protein>
<dbReference type="STRING" id="34002.SAMN04489859_102144"/>
<reference evidence="1 2" key="1">
    <citation type="submission" date="2016-10" db="EMBL/GenBank/DDBJ databases">
        <authorList>
            <person name="de Groot N.N."/>
        </authorList>
    </citation>
    <scope>NUCLEOTIDE SEQUENCE [LARGE SCALE GENOMIC DNA]</scope>
    <source>
        <strain evidence="1 2">DSM 8512</strain>
    </source>
</reference>
<accession>A0A1H8KAX9</accession>